<accession>A0A0D2P1H6</accession>
<evidence type="ECO:0000313" key="3">
    <source>
        <dbReference type="Proteomes" id="UP000054270"/>
    </source>
</evidence>
<sequence length="479" mass="51412">MSAYPQSPQRRRTHGERHREAPTGLVSAVPSTLRHTHISTSSSAHFCFASLPPSPPKLLTISSSVAASPDPVLTSPALAAVELAHLPMCSEYLRFLRESFLPPASTLRRSIAPTPRSFPLYSIMTSAPQLEDTIAGQSNEIGASTSREPRRIRRTAVGSNISRIKPSSTPAAPSANAERTLNAQNDTLYPRLPPAYGRVTAHPEPLARPIQGPPPPGYSTSDICWPRHRGLGREVDLHGMATGLAAIFGSIIEEVHMDPQLIFKKSGSAERGGHVGSHAMRRDPITKLGAISKAGPRRRQEFRKPISGYSAVGALLLYPLRSAFPVFPYMQRILHWILTLHPHLPSSPLLSALPPSLPLACGPTHTAAHLDHSVRPASGPLSDGLVVERSALVEATGKMTYQPKREPAKLYPSSALASDAAAAYFGTEIFSTSVVQALRDVRARFAALSPAMSLLGCARLRSSAESTHRIAILLAVTAA</sequence>
<dbReference type="EMBL" id="KN817535">
    <property type="protein sequence ID" value="KJA24739.1"/>
    <property type="molecule type" value="Genomic_DNA"/>
</dbReference>
<gene>
    <name evidence="2" type="ORF">HYPSUDRAFT_200299</name>
</gene>
<feature type="region of interest" description="Disordered" evidence="1">
    <location>
        <begin position="1"/>
        <end position="25"/>
    </location>
</feature>
<protein>
    <submittedName>
        <fullName evidence="2">Uncharacterized protein</fullName>
    </submittedName>
</protein>
<evidence type="ECO:0000256" key="1">
    <source>
        <dbReference type="SAM" id="MobiDB-lite"/>
    </source>
</evidence>
<organism evidence="2 3">
    <name type="scientific">Hypholoma sublateritium (strain FD-334 SS-4)</name>
    <dbReference type="NCBI Taxonomy" id="945553"/>
    <lineage>
        <taxon>Eukaryota</taxon>
        <taxon>Fungi</taxon>
        <taxon>Dikarya</taxon>
        <taxon>Basidiomycota</taxon>
        <taxon>Agaricomycotina</taxon>
        <taxon>Agaricomycetes</taxon>
        <taxon>Agaricomycetidae</taxon>
        <taxon>Agaricales</taxon>
        <taxon>Agaricineae</taxon>
        <taxon>Strophariaceae</taxon>
        <taxon>Hypholoma</taxon>
    </lineage>
</organism>
<keyword evidence="3" id="KW-1185">Reference proteome</keyword>
<proteinExistence type="predicted"/>
<dbReference type="Proteomes" id="UP000054270">
    <property type="component" value="Unassembled WGS sequence"/>
</dbReference>
<name>A0A0D2P1H6_HYPSF</name>
<evidence type="ECO:0000313" key="2">
    <source>
        <dbReference type="EMBL" id="KJA24739.1"/>
    </source>
</evidence>
<reference evidence="3" key="1">
    <citation type="submission" date="2014-04" db="EMBL/GenBank/DDBJ databases">
        <title>Evolutionary Origins and Diversification of the Mycorrhizal Mutualists.</title>
        <authorList>
            <consortium name="DOE Joint Genome Institute"/>
            <consortium name="Mycorrhizal Genomics Consortium"/>
            <person name="Kohler A."/>
            <person name="Kuo A."/>
            <person name="Nagy L.G."/>
            <person name="Floudas D."/>
            <person name="Copeland A."/>
            <person name="Barry K.W."/>
            <person name="Cichocki N."/>
            <person name="Veneault-Fourrey C."/>
            <person name="LaButti K."/>
            <person name="Lindquist E.A."/>
            <person name="Lipzen A."/>
            <person name="Lundell T."/>
            <person name="Morin E."/>
            <person name="Murat C."/>
            <person name="Riley R."/>
            <person name="Ohm R."/>
            <person name="Sun H."/>
            <person name="Tunlid A."/>
            <person name="Henrissat B."/>
            <person name="Grigoriev I.V."/>
            <person name="Hibbett D.S."/>
            <person name="Martin F."/>
        </authorList>
    </citation>
    <scope>NUCLEOTIDE SEQUENCE [LARGE SCALE GENOMIC DNA]</scope>
    <source>
        <strain evidence="3">FD-334 SS-4</strain>
    </source>
</reference>
<dbReference type="AlphaFoldDB" id="A0A0D2P1H6"/>